<dbReference type="OMA" id="VICSHSI"/>
<gene>
    <name evidence="1" type="ORF">ASPBRDRAFT_48565</name>
</gene>
<keyword evidence="2" id="KW-1185">Reference proteome</keyword>
<dbReference type="RefSeq" id="XP_067474280.1">
    <property type="nucleotide sequence ID" value="XM_067626116.1"/>
</dbReference>
<accession>A0A1L9U5S9</accession>
<evidence type="ECO:0000313" key="2">
    <source>
        <dbReference type="Proteomes" id="UP000184499"/>
    </source>
</evidence>
<evidence type="ECO:0000313" key="1">
    <source>
        <dbReference type="EMBL" id="OJJ67031.1"/>
    </source>
</evidence>
<reference evidence="2" key="1">
    <citation type="journal article" date="2017" name="Genome Biol.">
        <title>Comparative genomics reveals high biological diversity and specific adaptations in the industrially and medically important fungal genus Aspergillus.</title>
        <authorList>
            <person name="de Vries R.P."/>
            <person name="Riley R."/>
            <person name="Wiebenga A."/>
            <person name="Aguilar-Osorio G."/>
            <person name="Amillis S."/>
            <person name="Uchima C.A."/>
            <person name="Anderluh G."/>
            <person name="Asadollahi M."/>
            <person name="Askin M."/>
            <person name="Barry K."/>
            <person name="Battaglia E."/>
            <person name="Bayram O."/>
            <person name="Benocci T."/>
            <person name="Braus-Stromeyer S.A."/>
            <person name="Caldana C."/>
            <person name="Canovas D."/>
            <person name="Cerqueira G.C."/>
            <person name="Chen F."/>
            <person name="Chen W."/>
            <person name="Choi C."/>
            <person name="Clum A."/>
            <person name="Dos Santos R.A."/>
            <person name="Damasio A.R."/>
            <person name="Diallinas G."/>
            <person name="Emri T."/>
            <person name="Fekete E."/>
            <person name="Flipphi M."/>
            <person name="Freyberg S."/>
            <person name="Gallo A."/>
            <person name="Gournas C."/>
            <person name="Habgood R."/>
            <person name="Hainaut M."/>
            <person name="Harispe M.L."/>
            <person name="Henrissat B."/>
            <person name="Hilden K.S."/>
            <person name="Hope R."/>
            <person name="Hossain A."/>
            <person name="Karabika E."/>
            <person name="Karaffa L."/>
            <person name="Karanyi Z."/>
            <person name="Krasevec N."/>
            <person name="Kuo A."/>
            <person name="Kusch H."/>
            <person name="LaButti K."/>
            <person name="Lagendijk E.L."/>
            <person name="Lapidus A."/>
            <person name="Levasseur A."/>
            <person name="Lindquist E."/>
            <person name="Lipzen A."/>
            <person name="Logrieco A.F."/>
            <person name="MacCabe A."/>
            <person name="Maekelae M.R."/>
            <person name="Malavazi I."/>
            <person name="Melin P."/>
            <person name="Meyer V."/>
            <person name="Mielnichuk N."/>
            <person name="Miskei M."/>
            <person name="Molnar A.P."/>
            <person name="Mule G."/>
            <person name="Ngan C.Y."/>
            <person name="Orejas M."/>
            <person name="Orosz E."/>
            <person name="Ouedraogo J.P."/>
            <person name="Overkamp K.M."/>
            <person name="Park H.-S."/>
            <person name="Perrone G."/>
            <person name="Piumi F."/>
            <person name="Punt P.J."/>
            <person name="Ram A.F."/>
            <person name="Ramon A."/>
            <person name="Rauscher S."/>
            <person name="Record E."/>
            <person name="Riano-Pachon D.M."/>
            <person name="Robert V."/>
            <person name="Roehrig J."/>
            <person name="Ruller R."/>
            <person name="Salamov A."/>
            <person name="Salih N.S."/>
            <person name="Samson R.A."/>
            <person name="Sandor E."/>
            <person name="Sanguinetti M."/>
            <person name="Schuetze T."/>
            <person name="Sepcic K."/>
            <person name="Shelest E."/>
            <person name="Sherlock G."/>
            <person name="Sophianopoulou V."/>
            <person name="Squina F.M."/>
            <person name="Sun H."/>
            <person name="Susca A."/>
            <person name="Todd R.B."/>
            <person name="Tsang A."/>
            <person name="Unkles S.E."/>
            <person name="van de Wiele N."/>
            <person name="van Rossen-Uffink D."/>
            <person name="Oliveira J.V."/>
            <person name="Vesth T.C."/>
            <person name="Visser J."/>
            <person name="Yu J.-H."/>
            <person name="Zhou M."/>
            <person name="Andersen M.R."/>
            <person name="Archer D.B."/>
            <person name="Baker S.E."/>
            <person name="Benoit I."/>
            <person name="Brakhage A.A."/>
            <person name="Braus G.H."/>
            <person name="Fischer R."/>
            <person name="Frisvad J.C."/>
            <person name="Goldman G.H."/>
            <person name="Houbraken J."/>
            <person name="Oakley B."/>
            <person name="Pocsi I."/>
            <person name="Scazzocchio C."/>
            <person name="Seiboth B."/>
            <person name="vanKuyk P.A."/>
            <person name="Wortman J."/>
            <person name="Dyer P.S."/>
            <person name="Grigoriev I.V."/>
        </authorList>
    </citation>
    <scope>NUCLEOTIDE SEQUENCE [LARGE SCALE GENOMIC DNA]</scope>
    <source>
        <strain evidence="2">CBS 101740 / IMI 381727 / IBT 21946</strain>
    </source>
</reference>
<dbReference type="EMBL" id="KV878696">
    <property type="protein sequence ID" value="OJJ67031.1"/>
    <property type="molecule type" value="Genomic_DNA"/>
</dbReference>
<dbReference type="Proteomes" id="UP000184499">
    <property type="component" value="Unassembled WGS sequence"/>
</dbReference>
<dbReference type="GeneID" id="93578604"/>
<sequence length="98" mass="11315">MSDLLNGISLDDLPDNEEVINYYTAPEQRASDTITWHPWPRRFIKQVVDIHQDHLLPYFTSPYLYICCCCGDGPKPWDNGPCSLCHNHVKCSTCYPIK</sequence>
<dbReference type="VEuPathDB" id="FungiDB:ASPBRDRAFT_48565"/>
<dbReference type="AlphaFoldDB" id="A0A1L9U5S9"/>
<protein>
    <submittedName>
        <fullName evidence="1">Uncharacterized protein</fullName>
    </submittedName>
</protein>
<organism evidence="1 2">
    <name type="scientific">Aspergillus brasiliensis (strain CBS 101740 / IMI 381727 / IBT 21946)</name>
    <dbReference type="NCBI Taxonomy" id="767769"/>
    <lineage>
        <taxon>Eukaryota</taxon>
        <taxon>Fungi</taxon>
        <taxon>Dikarya</taxon>
        <taxon>Ascomycota</taxon>
        <taxon>Pezizomycotina</taxon>
        <taxon>Eurotiomycetes</taxon>
        <taxon>Eurotiomycetidae</taxon>
        <taxon>Eurotiales</taxon>
        <taxon>Aspergillaceae</taxon>
        <taxon>Aspergillus</taxon>
        <taxon>Aspergillus subgen. Circumdati</taxon>
    </lineage>
</organism>
<name>A0A1L9U5S9_ASPBC</name>
<dbReference type="OrthoDB" id="4177029at2759"/>
<proteinExistence type="predicted"/>